<gene>
    <name evidence="7" type="ORF">QF092_17055</name>
</gene>
<dbReference type="PANTHER" id="PTHR43646">
    <property type="entry name" value="GLYCOSYLTRANSFERASE"/>
    <property type="match status" value="1"/>
</dbReference>
<dbReference type="EMBL" id="CP124535">
    <property type="protein sequence ID" value="WGV15938.1"/>
    <property type="molecule type" value="Genomic_DNA"/>
</dbReference>
<protein>
    <submittedName>
        <fullName evidence="7">Glycosyltransferase family A protein</fullName>
        <ecNumber evidence="7">2.4.-.-</ecNumber>
    </submittedName>
</protein>
<accession>A0ABY8Q4Y4</accession>
<name>A0ABY8Q4Y4_9RHOB</name>
<evidence type="ECO:0000256" key="1">
    <source>
        <dbReference type="ARBA" id="ARBA00004236"/>
    </source>
</evidence>
<evidence type="ECO:0000313" key="8">
    <source>
        <dbReference type="Proteomes" id="UP001230978"/>
    </source>
</evidence>
<dbReference type="PANTHER" id="PTHR43646:SF2">
    <property type="entry name" value="GLYCOSYLTRANSFERASE 2-LIKE DOMAIN-CONTAINING PROTEIN"/>
    <property type="match status" value="1"/>
</dbReference>
<dbReference type="Proteomes" id="UP001230978">
    <property type="component" value="Chromosome"/>
</dbReference>
<comment type="subcellular location">
    <subcellularLocation>
        <location evidence="1">Cell membrane</location>
    </subcellularLocation>
</comment>
<evidence type="ECO:0000256" key="4">
    <source>
        <dbReference type="ARBA" id="ARBA00022679"/>
    </source>
</evidence>
<sequence>MTDPFSDTEEPFTIIIPANNEAAWITACLDALLDQTPDAGTMLVIVSANACRDDTVALAQSRSDAFTARGSRLAVIDNEIPGKPAALNRADALAPQGPRAYLDADVACAPTMIAALRHALTPGEARFATGRLTVAPARSTITRRYGRLWKSLPFNAPGAAPGAGLFAVNAAGRARWHTFPDLISDDSFVRLHFTPDERIEVAEPYLWPLPEGFANLVRVRRRQDAGLAELRQRKPELFRPEQETAAAPGLIFKLLLRQPLDLAVYMAVRIAAHLRPATGGFTRGR</sequence>
<feature type="domain" description="Glycosyltransferase 2-like" evidence="6">
    <location>
        <begin position="13"/>
        <end position="150"/>
    </location>
</feature>
<dbReference type="InterPro" id="IPR029044">
    <property type="entry name" value="Nucleotide-diphossugar_trans"/>
</dbReference>
<dbReference type="SUPFAM" id="SSF53448">
    <property type="entry name" value="Nucleotide-diphospho-sugar transferases"/>
    <property type="match status" value="1"/>
</dbReference>
<dbReference type="CDD" id="cd00761">
    <property type="entry name" value="Glyco_tranf_GTA_type"/>
    <property type="match status" value="1"/>
</dbReference>
<keyword evidence="4 7" id="KW-0808">Transferase</keyword>
<organism evidence="7 8">
    <name type="scientific">Fuscovulum ytuae</name>
    <dbReference type="NCBI Taxonomy" id="3042299"/>
    <lineage>
        <taxon>Bacteria</taxon>
        <taxon>Pseudomonadati</taxon>
        <taxon>Pseudomonadota</taxon>
        <taxon>Alphaproteobacteria</taxon>
        <taxon>Rhodobacterales</taxon>
        <taxon>Paracoccaceae</taxon>
        <taxon>Fuscovulum</taxon>
    </lineage>
</organism>
<keyword evidence="5" id="KW-0472">Membrane</keyword>
<evidence type="ECO:0000259" key="6">
    <source>
        <dbReference type="Pfam" id="PF00535"/>
    </source>
</evidence>
<dbReference type="InterPro" id="IPR001173">
    <property type="entry name" value="Glyco_trans_2-like"/>
</dbReference>
<proteinExistence type="predicted"/>
<evidence type="ECO:0000256" key="5">
    <source>
        <dbReference type="ARBA" id="ARBA00023136"/>
    </source>
</evidence>
<dbReference type="RefSeq" id="WP_281465791.1">
    <property type="nucleotide sequence ID" value="NZ_CP124535.1"/>
</dbReference>
<evidence type="ECO:0000256" key="2">
    <source>
        <dbReference type="ARBA" id="ARBA00022475"/>
    </source>
</evidence>
<dbReference type="Gene3D" id="3.90.550.10">
    <property type="entry name" value="Spore Coat Polysaccharide Biosynthesis Protein SpsA, Chain A"/>
    <property type="match status" value="1"/>
</dbReference>
<keyword evidence="3 7" id="KW-0328">Glycosyltransferase</keyword>
<keyword evidence="2" id="KW-1003">Cell membrane</keyword>
<evidence type="ECO:0000313" key="7">
    <source>
        <dbReference type="EMBL" id="WGV15938.1"/>
    </source>
</evidence>
<dbReference type="Pfam" id="PF00535">
    <property type="entry name" value="Glycos_transf_2"/>
    <property type="match status" value="1"/>
</dbReference>
<dbReference type="GO" id="GO:0016757">
    <property type="term" value="F:glycosyltransferase activity"/>
    <property type="evidence" value="ECO:0007669"/>
    <property type="project" value="UniProtKB-KW"/>
</dbReference>
<keyword evidence="8" id="KW-1185">Reference proteome</keyword>
<dbReference type="EC" id="2.4.-.-" evidence="7"/>
<evidence type="ECO:0000256" key="3">
    <source>
        <dbReference type="ARBA" id="ARBA00022676"/>
    </source>
</evidence>
<reference evidence="7 8" key="1">
    <citation type="submission" date="2023-04" db="EMBL/GenBank/DDBJ databases">
        <title>YMD61, complete Genome.</title>
        <authorList>
            <person name="Zhang J."/>
        </authorList>
    </citation>
    <scope>NUCLEOTIDE SEQUENCE [LARGE SCALE GENOMIC DNA]</scope>
    <source>
        <strain evidence="7 8">YMD61</strain>
    </source>
</reference>